<proteinExistence type="predicted"/>
<keyword evidence="2" id="KW-1185">Reference proteome</keyword>
<evidence type="ECO:0000313" key="1">
    <source>
        <dbReference type="EMBL" id="KAG8083477.1"/>
    </source>
</evidence>
<sequence length="279" mass="30997">MVGPSLALLELEQDPVLAILVSSWDFSGGRVFQQQVLARFGSPVHHPCSSPEGSFFLLVVFKRFTFRLTDSSVSLALQACLGGAPTGFHVQFQRDRHFRVSVACKDVGFFICSQRRFVSSAFDLSFHLWRDGGANWPIEHARWIEDLASWSRPHRHKPRLPLQSKPRRRVSFSGSTSIVHFRLGDPPAACFSKSCHAISSSRGRSPSSFLVGSITVPIPGRPLSRRSLLLARQRLPSLLGCSPSEASIRRDPRGPTMSCLVLDHPARVFATVPHHIPFP</sequence>
<evidence type="ECO:0000313" key="2">
    <source>
        <dbReference type="Proteomes" id="UP000729402"/>
    </source>
</evidence>
<reference evidence="1" key="1">
    <citation type="journal article" date="2021" name="bioRxiv">
        <title>Whole Genome Assembly and Annotation of Northern Wild Rice, Zizania palustris L., Supports a Whole Genome Duplication in the Zizania Genus.</title>
        <authorList>
            <person name="Haas M."/>
            <person name="Kono T."/>
            <person name="Macchietto M."/>
            <person name="Millas R."/>
            <person name="McGilp L."/>
            <person name="Shao M."/>
            <person name="Duquette J."/>
            <person name="Hirsch C.N."/>
            <person name="Kimball J."/>
        </authorList>
    </citation>
    <scope>NUCLEOTIDE SEQUENCE</scope>
    <source>
        <tissue evidence="1">Fresh leaf tissue</tissue>
    </source>
</reference>
<dbReference type="EMBL" id="JAAALK010000085">
    <property type="protein sequence ID" value="KAG8083477.1"/>
    <property type="molecule type" value="Genomic_DNA"/>
</dbReference>
<comment type="caution">
    <text evidence="1">The sequence shown here is derived from an EMBL/GenBank/DDBJ whole genome shotgun (WGS) entry which is preliminary data.</text>
</comment>
<dbReference type="OrthoDB" id="690983at2759"/>
<dbReference type="Proteomes" id="UP000729402">
    <property type="component" value="Unassembled WGS sequence"/>
</dbReference>
<accession>A0A8J5VSX1</accession>
<reference evidence="1" key="2">
    <citation type="submission" date="2021-02" db="EMBL/GenBank/DDBJ databases">
        <authorList>
            <person name="Kimball J.A."/>
            <person name="Haas M.W."/>
            <person name="Macchietto M."/>
            <person name="Kono T."/>
            <person name="Duquette J."/>
            <person name="Shao M."/>
        </authorList>
    </citation>
    <scope>NUCLEOTIDE SEQUENCE</scope>
    <source>
        <tissue evidence="1">Fresh leaf tissue</tissue>
    </source>
</reference>
<organism evidence="1 2">
    <name type="scientific">Zizania palustris</name>
    <name type="common">Northern wild rice</name>
    <dbReference type="NCBI Taxonomy" id="103762"/>
    <lineage>
        <taxon>Eukaryota</taxon>
        <taxon>Viridiplantae</taxon>
        <taxon>Streptophyta</taxon>
        <taxon>Embryophyta</taxon>
        <taxon>Tracheophyta</taxon>
        <taxon>Spermatophyta</taxon>
        <taxon>Magnoliopsida</taxon>
        <taxon>Liliopsida</taxon>
        <taxon>Poales</taxon>
        <taxon>Poaceae</taxon>
        <taxon>BOP clade</taxon>
        <taxon>Oryzoideae</taxon>
        <taxon>Oryzeae</taxon>
        <taxon>Zizaniinae</taxon>
        <taxon>Zizania</taxon>
    </lineage>
</organism>
<gene>
    <name evidence="1" type="ORF">GUJ93_ZPchr0015g6794</name>
</gene>
<dbReference type="PANTHER" id="PTHR33075">
    <property type="entry name" value="OS02G0499800 PROTEIN"/>
    <property type="match status" value="1"/>
</dbReference>
<protein>
    <submittedName>
        <fullName evidence="1">Uncharacterized protein</fullName>
    </submittedName>
</protein>
<name>A0A8J5VSX1_ZIZPA</name>
<dbReference type="PANTHER" id="PTHR33075:SF10">
    <property type="entry name" value="DUF4283 DOMAIN-CONTAINING PROTEIN"/>
    <property type="match status" value="1"/>
</dbReference>
<dbReference type="AlphaFoldDB" id="A0A8J5VSX1"/>